<evidence type="ECO:0000313" key="8">
    <source>
        <dbReference type="Proteomes" id="UP001596989"/>
    </source>
</evidence>
<dbReference type="PANTHER" id="PTHR43649:SF33">
    <property type="entry name" value="POLYGALACTURONAN_RHAMNOGALACTURONAN-BINDING PROTEIN YTCQ"/>
    <property type="match status" value="1"/>
</dbReference>
<keyword evidence="2" id="KW-0732">Signal</keyword>
<name>A0ABW3HUJ3_9BACL</name>
<evidence type="ECO:0000256" key="5">
    <source>
        <dbReference type="ARBA" id="ARBA00023288"/>
    </source>
</evidence>
<dbReference type="InterPro" id="IPR050490">
    <property type="entry name" value="Bact_solute-bd_prot1"/>
</dbReference>
<comment type="caution">
    <text evidence="7">The sequence shown here is derived from an EMBL/GenBank/DDBJ whole genome shotgun (WGS) entry which is preliminary data.</text>
</comment>
<proteinExistence type="predicted"/>
<reference evidence="8" key="1">
    <citation type="journal article" date="2019" name="Int. J. Syst. Evol. Microbiol.">
        <title>The Global Catalogue of Microorganisms (GCM) 10K type strain sequencing project: providing services to taxonomists for standard genome sequencing and annotation.</title>
        <authorList>
            <consortium name="The Broad Institute Genomics Platform"/>
            <consortium name="The Broad Institute Genome Sequencing Center for Infectious Disease"/>
            <person name="Wu L."/>
            <person name="Ma J."/>
        </authorList>
    </citation>
    <scope>NUCLEOTIDE SEQUENCE [LARGE SCALE GENOMIC DNA]</scope>
    <source>
        <strain evidence="8">CCUG 59129</strain>
    </source>
</reference>
<evidence type="ECO:0000256" key="3">
    <source>
        <dbReference type="ARBA" id="ARBA00023136"/>
    </source>
</evidence>
<dbReference type="RefSeq" id="WP_377566607.1">
    <property type="nucleotide sequence ID" value="NZ_JBHTJZ010000033.1"/>
</dbReference>
<protein>
    <submittedName>
        <fullName evidence="7">Extracellular solute-binding protein</fullName>
    </submittedName>
</protein>
<evidence type="ECO:0000313" key="7">
    <source>
        <dbReference type="EMBL" id="MFD0961243.1"/>
    </source>
</evidence>
<organism evidence="7 8">
    <name type="scientific">Paenibacillus chungangensis</name>
    <dbReference type="NCBI Taxonomy" id="696535"/>
    <lineage>
        <taxon>Bacteria</taxon>
        <taxon>Bacillati</taxon>
        <taxon>Bacillota</taxon>
        <taxon>Bacilli</taxon>
        <taxon>Bacillales</taxon>
        <taxon>Paenibacillaceae</taxon>
        <taxon>Paenibacillus</taxon>
    </lineage>
</organism>
<keyword evidence="3" id="KW-0472">Membrane</keyword>
<evidence type="ECO:0000256" key="1">
    <source>
        <dbReference type="ARBA" id="ARBA00022475"/>
    </source>
</evidence>
<keyword evidence="8" id="KW-1185">Reference proteome</keyword>
<dbReference type="CDD" id="cd13580">
    <property type="entry name" value="PBP2_AlgQ_like_1"/>
    <property type="match status" value="1"/>
</dbReference>
<evidence type="ECO:0000256" key="2">
    <source>
        <dbReference type="ARBA" id="ARBA00022729"/>
    </source>
</evidence>
<sequence>MNLFRQKREPMKLVILFGVLLSLIAIISGCGDRNQPGNNHSDATNQQESESGQQSAKPFQMSIMLSPAGEAPKNDSEVKSALEQLTDTKLAITFVPRPAYADKFNVTLASGDMPKALLALDPKNANVVNSIQSGVFWEIGPYLKDYPNLSKLDPQALENSKFNGKIYGLIRSRGLGLHGISFRKDWLDNVGLDEPKTIDELYEVLKAFTLNDPDQNGKHDTYGLVESKDLISFEDVSIFFGAPKGWGIQDGKMVPAFATKEYMDTLLFFKKLYDEKLMNTNFALLNSQQKKEEIKKGKAGLFVGPLNLMTAEFVSGTVQKEAVYDAVNAVDGPFGMRAISTPGFYGMYLFPKSSNKTEEDLRQALQFFDKISGQEGMDLLHYGIRDDYYKVVDDRVVMNPEKSKIAQIESQFNHLAISPKSVATPLAMSPLEEKVKRLEDANQSIAVADKAYNLLSKTFTEKGAELTQIVNDASIKFIMGQIDNKDWDNMIAEWKEMGGNQVIQEYTEQLEANR</sequence>
<dbReference type="PANTHER" id="PTHR43649">
    <property type="entry name" value="ARABINOSE-BINDING PROTEIN-RELATED"/>
    <property type="match status" value="1"/>
</dbReference>
<dbReference type="Gene3D" id="3.40.190.10">
    <property type="entry name" value="Periplasmic binding protein-like II"/>
    <property type="match status" value="2"/>
</dbReference>
<keyword evidence="1" id="KW-1003">Cell membrane</keyword>
<dbReference type="InterPro" id="IPR006059">
    <property type="entry name" value="SBP"/>
</dbReference>
<dbReference type="Pfam" id="PF01547">
    <property type="entry name" value="SBP_bac_1"/>
    <property type="match status" value="1"/>
</dbReference>
<accession>A0ABW3HUJ3</accession>
<evidence type="ECO:0000256" key="6">
    <source>
        <dbReference type="SAM" id="MobiDB-lite"/>
    </source>
</evidence>
<feature type="region of interest" description="Disordered" evidence="6">
    <location>
        <begin position="35"/>
        <end position="57"/>
    </location>
</feature>
<keyword evidence="4" id="KW-0564">Palmitate</keyword>
<gene>
    <name evidence="7" type="ORF">ACFQ2I_17985</name>
</gene>
<keyword evidence="5" id="KW-0449">Lipoprotein</keyword>
<dbReference type="PROSITE" id="PS51257">
    <property type="entry name" value="PROKAR_LIPOPROTEIN"/>
    <property type="match status" value="1"/>
</dbReference>
<evidence type="ECO:0000256" key="4">
    <source>
        <dbReference type="ARBA" id="ARBA00023139"/>
    </source>
</evidence>
<dbReference type="EMBL" id="JBHTJZ010000033">
    <property type="protein sequence ID" value="MFD0961243.1"/>
    <property type="molecule type" value="Genomic_DNA"/>
</dbReference>
<dbReference type="Proteomes" id="UP001596989">
    <property type="component" value="Unassembled WGS sequence"/>
</dbReference>
<dbReference type="SUPFAM" id="SSF53850">
    <property type="entry name" value="Periplasmic binding protein-like II"/>
    <property type="match status" value="1"/>
</dbReference>